<comment type="caution">
    <text evidence="3">The sequence shown here is derived from an EMBL/GenBank/DDBJ whole genome shotgun (WGS) entry which is preliminary data.</text>
</comment>
<accession>A0A364NP35</accession>
<dbReference type="Pfam" id="PF00534">
    <property type="entry name" value="Glycos_transf_1"/>
    <property type="match status" value="1"/>
</dbReference>
<sequence length="355" mass="39708">MEWVTVDCKDLTIVHALCSDRRGGLEQAFVNLSHCLLALNANVSLWLPDKASYADDLSTLTPRISFEPRGYYDVLSILKTRSWLKEHRPDLIITHNSRATAIMRSARLGLGIPQLAFSHSYKHKRMKGATQTVVLTEHMKAHFVAKGYDPKQLLVLPNMLMSVPDRQLHPAPVRKADVCLGFVGRFDPEKGISDLLQALYQLRQQGHVSLSLKLAGAGALEPELKAQVRRLQLDEQVVFSGWVNDLDEWMRDVDLLVVPSLNETFGIAILDGFCHGKPVISTQVPGPQSLIEAGVSGWLAEPDNPEDLARVLDLAIRQQDQWPQIASCAYDKAKAHHYQQMLPRIAEIVRGVIDH</sequence>
<gene>
    <name evidence="3" type="ORF">DN062_04610</name>
</gene>
<feature type="domain" description="Glycosyl transferase family 1" evidence="1">
    <location>
        <begin position="178"/>
        <end position="320"/>
    </location>
</feature>
<evidence type="ECO:0008006" key="5">
    <source>
        <dbReference type="Google" id="ProtNLM"/>
    </source>
</evidence>
<dbReference type="PANTHER" id="PTHR12526">
    <property type="entry name" value="GLYCOSYLTRANSFERASE"/>
    <property type="match status" value="1"/>
</dbReference>
<protein>
    <recommendedName>
        <fullName evidence="5">Glycosyltransferase family 1 protein</fullName>
    </recommendedName>
</protein>
<feature type="domain" description="Glycosyltransferase subfamily 4-like N-terminal" evidence="2">
    <location>
        <begin position="23"/>
        <end position="158"/>
    </location>
</feature>
<dbReference type="CDD" id="cd03811">
    <property type="entry name" value="GT4_GT28_WabH-like"/>
    <property type="match status" value="1"/>
</dbReference>
<dbReference type="Gene3D" id="3.40.50.2000">
    <property type="entry name" value="Glycogen Phosphorylase B"/>
    <property type="match status" value="2"/>
</dbReference>
<dbReference type="Pfam" id="PF13439">
    <property type="entry name" value="Glyco_transf_4"/>
    <property type="match status" value="1"/>
</dbReference>
<dbReference type="AlphaFoldDB" id="A0A364NP35"/>
<dbReference type="PANTHER" id="PTHR12526:SF638">
    <property type="entry name" value="SPORE COAT PROTEIN SA"/>
    <property type="match status" value="1"/>
</dbReference>
<dbReference type="InterPro" id="IPR028098">
    <property type="entry name" value="Glyco_trans_4-like_N"/>
</dbReference>
<keyword evidence="4" id="KW-1185">Reference proteome</keyword>
<dbReference type="GO" id="GO:0016757">
    <property type="term" value="F:glycosyltransferase activity"/>
    <property type="evidence" value="ECO:0007669"/>
    <property type="project" value="TreeGrafter"/>
</dbReference>
<evidence type="ECO:0000259" key="2">
    <source>
        <dbReference type="Pfam" id="PF13439"/>
    </source>
</evidence>
<dbReference type="EMBL" id="QKRX01000003">
    <property type="protein sequence ID" value="RAU18770.1"/>
    <property type="molecule type" value="Genomic_DNA"/>
</dbReference>
<name>A0A364NP35_9GAMM</name>
<reference evidence="3 4" key="1">
    <citation type="submission" date="2018-06" db="EMBL/GenBank/DDBJ databases">
        <title>Nitrincola tibetense sp. nov., isolated from Lake XuguoCo on Tibetan Plateau.</title>
        <authorList>
            <person name="Xing P."/>
        </authorList>
    </citation>
    <scope>NUCLEOTIDE SEQUENCE [LARGE SCALE GENOMIC DNA]</scope>
    <source>
        <strain evidence="4">xg18</strain>
    </source>
</reference>
<dbReference type="RefSeq" id="WP_112158005.1">
    <property type="nucleotide sequence ID" value="NZ_QKRX01000003.1"/>
</dbReference>
<evidence type="ECO:0000313" key="3">
    <source>
        <dbReference type="EMBL" id="RAU18770.1"/>
    </source>
</evidence>
<evidence type="ECO:0000313" key="4">
    <source>
        <dbReference type="Proteomes" id="UP000250744"/>
    </source>
</evidence>
<dbReference type="OrthoDB" id="9795746at2"/>
<organism evidence="3 4">
    <name type="scientific">Nitrincola tibetensis</name>
    <dbReference type="NCBI Taxonomy" id="2219697"/>
    <lineage>
        <taxon>Bacteria</taxon>
        <taxon>Pseudomonadati</taxon>
        <taxon>Pseudomonadota</taxon>
        <taxon>Gammaproteobacteria</taxon>
        <taxon>Oceanospirillales</taxon>
        <taxon>Oceanospirillaceae</taxon>
        <taxon>Nitrincola</taxon>
    </lineage>
</organism>
<evidence type="ECO:0000259" key="1">
    <source>
        <dbReference type="Pfam" id="PF00534"/>
    </source>
</evidence>
<dbReference type="Proteomes" id="UP000250744">
    <property type="component" value="Unassembled WGS sequence"/>
</dbReference>
<proteinExistence type="predicted"/>
<dbReference type="InterPro" id="IPR001296">
    <property type="entry name" value="Glyco_trans_1"/>
</dbReference>
<dbReference type="SUPFAM" id="SSF53756">
    <property type="entry name" value="UDP-Glycosyltransferase/glycogen phosphorylase"/>
    <property type="match status" value="1"/>
</dbReference>